<sequence length="190" mass="19619">MYNLRPFRLTPGLLVAGLALLVSYSKAQTTRVTQSGTVSGTMPQSLRVPTGLSFKVRLKEGLSSRIATPGTIWTGVLAEDFVSPQGRVYAVVGTTVTGVVATVQPAVNDQPASLSLRAMSIDGVEIYTDNRTRSGPGPSQGGDLLTSGSYNLRNDHAGTTGDSGGFATSGAKQQVNLAAGSLLTFSTSAP</sequence>
<feature type="signal peptide" evidence="2">
    <location>
        <begin position="1"/>
        <end position="27"/>
    </location>
</feature>
<keyword evidence="2" id="KW-0732">Signal</keyword>
<dbReference type="EMBL" id="CP060394">
    <property type="protein sequence ID" value="QNI32249.1"/>
    <property type="molecule type" value="Genomic_DNA"/>
</dbReference>
<feature type="chain" id="PRO_5028802482" evidence="2">
    <location>
        <begin position="28"/>
        <end position="190"/>
    </location>
</feature>
<reference evidence="3 4" key="1">
    <citation type="submission" date="2020-08" db="EMBL/GenBank/DDBJ databases">
        <title>Edaphobacter telluris sp. nov. and Acidobacterium dinghuensis sp. nov., two acidobacteria isolated from forest soil.</title>
        <authorList>
            <person name="Fu J."/>
            <person name="Qiu L."/>
        </authorList>
    </citation>
    <scope>NUCLEOTIDE SEQUENCE [LARGE SCALE GENOMIC DNA]</scope>
    <source>
        <strain evidence="3">4Y35</strain>
    </source>
</reference>
<accession>A0A7G8BI79</accession>
<feature type="region of interest" description="Disordered" evidence="1">
    <location>
        <begin position="128"/>
        <end position="167"/>
    </location>
</feature>
<proteinExistence type="predicted"/>
<evidence type="ECO:0000313" key="4">
    <source>
        <dbReference type="Proteomes" id="UP000515312"/>
    </source>
</evidence>
<evidence type="ECO:0000256" key="1">
    <source>
        <dbReference type="SAM" id="MobiDB-lite"/>
    </source>
</evidence>
<gene>
    <name evidence="3" type="ORF">H7849_25235</name>
</gene>
<keyword evidence="4" id="KW-1185">Reference proteome</keyword>
<evidence type="ECO:0000256" key="2">
    <source>
        <dbReference type="SAM" id="SignalP"/>
    </source>
</evidence>
<dbReference type="AlphaFoldDB" id="A0A7G8BI79"/>
<dbReference type="Proteomes" id="UP000515312">
    <property type="component" value="Chromosome"/>
</dbReference>
<evidence type="ECO:0000313" key="3">
    <source>
        <dbReference type="EMBL" id="QNI32249.1"/>
    </source>
</evidence>
<dbReference type="KEGG" id="adin:H7849_25235"/>
<name>A0A7G8BI79_9BACT</name>
<organism evidence="3 4">
    <name type="scientific">Alloacidobacterium dinghuense</name>
    <dbReference type="NCBI Taxonomy" id="2763107"/>
    <lineage>
        <taxon>Bacteria</taxon>
        <taxon>Pseudomonadati</taxon>
        <taxon>Acidobacteriota</taxon>
        <taxon>Terriglobia</taxon>
        <taxon>Terriglobales</taxon>
        <taxon>Acidobacteriaceae</taxon>
        <taxon>Alloacidobacterium</taxon>
    </lineage>
</organism>
<dbReference type="RefSeq" id="WP_186743204.1">
    <property type="nucleotide sequence ID" value="NZ_CP060394.1"/>
</dbReference>
<protein>
    <submittedName>
        <fullName evidence="3">Uncharacterized protein</fullName>
    </submittedName>
</protein>